<dbReference type="Proteomes" id="UP000325517">
    <property type="component" value="Chromosome"/>
</dbReference>
<dbReference type="RefSeq" id="WP_151700832.1">
    <property type="nucleotide sequence ID" value="NZ_CP031223.1"/>
</dbReference>
<protein>
    <submittedName>
        <fullName evidence="2">DUF262 domain-containing protein</fullName>
    </submittedName>
</protein>
<organism evidence="2 3">
    <name type="scientific">Psychrobacillus glaciei</name>
    <dbReference type="NCBI Taxonomy" id="2283160"/>
    <lineage>
        <taxon>Bacteria</taxon>
        <taxon>Bacillati</taxon>
        <taxon>Bacillota</taxon>
        <taxon>Bacilli</taxon>
        <taxon>Bacillales</taxon>
        <taxon>Bacillaceae</taxon>
        <taxon>Psychrobacillus</taxon>
    </lineage>
</organism>
<proteinExistence type="predicted"/>
<reference evidence="2 3" key="1">
    <citation type="submission" date="2018-07" db="EMBL/GenBank/DDBJ databases">
        <title>Complete genome sequence of Psychrobacillus sp. PB01, isolated from iceberg, and comparative genome analysis of Psychrobacillus strains.</title>
        <authorList>
            <person name="Lee P.C."/>
        </authorList>
    </citation>
    <scope>NUCLEOTIDE SEQUENCE [LARGE SCALE GENOMIC DNA]</scope>
    <source>
        <strain evidence="2 3">PB01</strain>
    </source>
</reference>
<dbReference type="PANTHER" id="PTHR39639">
    <property type="entry name" value="CHROMOSOME 16, WHOLE GENOME SHOTGUN SEQUENCE"/>
    <property type="match status" value="1"/>
</dbReference>
<accession>A0A5J6SPR6</accession>
<dbReference type="AlphaFoldDB" id="A0A5J6SPR6"/>
<dbReference type="KEGG" id="psyo:PB01_14505"/>
<gene>
    <name evidence="2" type="ORF">PB01_14505</name>
</gene>
<dbReference type="PANTHER" id="PTHR39639:SF1">
    <property type="entry name" value="DUF262 DOMAIN-CONTAINING PROTEIN"/>
    <property type="match status" value="1"/>
</dbReference>
<keyword evidence="3" id="KW-1185">Reference proteome</keyword>
<dbReference type="EMBL" id="CP031223">
    <property type="protein sequence ID" value="QFF99935.1"/>
    <property type="molecule type" value="Genomic_DNA"/>
</dbReference>
<name>A0A5J6SPR6_9BACI</name>
<sequence length="349" mass="41301">MRIIDRMQNEKKSTKWLIDSRRNGTLIVDNSYQRNYVWSLKDQIKLIETILLGFSIPEIYLHEKLINPDNGDAVTSIIDGQQRIGAIFDFINDEFSLQARYLKSSEYSFVDKNFSELSPTEKAIIWSYPFSSRVIGSDVNREDIVELFLRLNATDKSLNPQELRNAEFNGEFVKLAERVSEMEFWKKIFSPSRIRRMYDIEFISQILVYFRFGIENDLNQETINKAYAMFNDDYPKKEEDFIRFEEIINTLEKLSDFSDILRYMKKVTHLYALIIVTDYFLQNDIDFSEEIINRLNIFSKKIVGELNSDLKPTEESSIEEYLHLSLEGTKRKSNRIKRVNILKNFILEV</sequence>
<dbReference type="OrthoDB" id="9770340at2"/>
<dbReference type="InterPro" id="IPR004919">
    <property type="entry name" value="GmrSD_N"/>
</dbReference>
<evidence type="ECO:0000313" key="2">
    <source>
        <dbReference type="EMBL" id="QFF99935.1"/>
    </source>
</evidence>
<dbReference type="Pfam" id="PF03235">
    <property type="entry name" value="GmrSD_N"/>
    <property type="match status" value="1"/>
</dbReference>
<evidence type="ECO:0000313" key="3">
    <source>
        <dbReference type="Proteomes" id="UP000325517"/>
    </source>
</evidence>
<evidence type="ECO:0000259" key="1">
    <source>
        <dbReference type="Pfam" id="PF03235"/>
    </source>
</evidence>
<feature type="domain" description="GmrSD restriction endonucleases N-terminal" evidence="1">
    <location>
        <begin position="17"/>
        <end position="168"/>
    </location>
</feature>